<dbReference type="PROSITE" id="PS01015">
    <property type="entry name" value="RIBOSOMAL_L19"/>
    <property type="match status" value="1"/>
</dbReference>
<sequence>MSSKNTVIQAIEAEQINKEIPEFAPGDTLVIQVKVKEGARERLQAFEGVVIGKRNRGLNSAFTVRKISHGVGVERTFQTYSPIVDSLTVKRRGDVRQAKLYYLRDLSGKAARIKEKLS</sequence>
<protein>
    <recommendedName>
        <fullName evidence="4 5">Large ribosomal subunit protein bL19</fullName>
    </recommendedName>
</protein>
<evidence type="ECO:0000313" key="7">
    <source>
        <dbReference type="EMBL" id="OPX56214.1"/>
    </source>
</evidence>
<dbReference type="PIRSF" id="PIRSF002191">
    <property type="entry name" value="Ribosomal_L19"/>
    <property type="match status" value="1"/>
</dbReference>
<dbReference type="InterPro" id="IPR001857">
    <property type="entry name" value="Ribosomal_bL19"/>
</dbReference>
<dbReference type="InterPro" id="IPR008991">
    <property type="entry name" value="Translation_prot_SH3-like_sf"/>
</dbReference>
<dbReference type="EMBL" id="MTSM01000004">
    <property type="protein sequence ID" value="OPX56214.1"/>
    <property type="molecule type" value="Genomic_DNA"/>
</dbReference>
<dbReference type="OrthoDB" id="9803541at2"/>
<dbReference type="GO" id="GO:0022625">
    <property type="term" value="C:cytosolic large ribosomal subunit"/>
    <property type="evidence" value="ECO:0007669"/>
    <property type="project" value="TreeGrafter"/>
</dbReference>
<dbReference type="SUPFAM" id="SSF50104">
    <property type="entry name" value="Translation proteins SH3-like domain"/>
    <property type="match status" value="1"/>
</dbReference>
<dbReference type="NCBIfam" id="TIGR01024">
    <property type="entry name" value="rplS_bact"/>
    <property type="match status" value="1"/>
</dbReference>
<comment type="caution">
    <text evidence="7">The sequence shown here is derived from an EMBL/GenBank/DDBJ whole genome shotgun (WGS) entry which is preliminary data.</text>
</comment>
<comment type="similarity">
    <text evidence="1 5 6">Belongs to the bacterial ribosomal protein bL19 family.</text>
</comment>
<dbReference type="PANTHER" id="PTHR15680:SF9">
    <property type="entry name" value="LARGE RIBOSOMAL SUBUNIT PROTEIN BL19M"/>
    <property type="match status" value="1"/>
</dbReference>
<dbReference type="Gene3D" id="2.30.30.790">
    <property type="match status" value="1"/>
</dbReference>
<evidence type="ECO:0000256" key="4">
    <source>
        <dbReference type="ARBA" id="ARBA00035171"/>
    </source>
</evidence>
<dbReference type="RefSeq" id="WP_078744299.1">
    <property type="nucleotide sequence ID" value="NZ_FUXG01000003.1"/>
</dbReference>
<evidence type="ECO:0000256" key="2">
    <source>
        <dbReference type="ARBA" id="ARBA00022980"/>
    </source>
</evidence>
<gene>
    <name evidence="5" type="primary">rplS</name>
    <name evidence="7" type="ORF">BTE48_04345</name>
</gene>
<dbReference type="Pfam" id="PF01245">
    <property type="entry name" value="Ribosomal_L19"/>
    <property type="match status" value="1"/>
</dbReference>
<reference evidence="7 8" key="1">
    <citation type="submission" date="2017-01" db="EMBL/GenBank/DDBJ databases">
        <title>Genome Sequencing of a Marine Spirillum, Oceanospirillum multiglobuliferum ATCC 33336, from Japan.</title>
        <authorList>
            <person name="Carney J.G."/>
            <person name="Trachtenberg A.M."/>
            <person name="Rheaume B.A."/>
            <person name="Linnane J.D."/>
            <person name="Pitts N.L."/>
            <person name="Mykles D.L."/>
            <person name="Maclea K.S."/>
        </authorList>
    </citation>
    <scope>NUCLEOTIDE SEQUENCE [LARGE SCALE GENOMIC DNA]</scope>
    <source>
        <strain evidence="7 8">ATCC 33336</strain>
    </source>
</reference>
<dbReference type="AlphaFoldDB" id="A0A1T4M8J3"/>
<proteinExistence type="inferred from homology"/>
<dbReference type="FunFam" id="2.30.30.790:FF:000001">
    <property type="entry name" value="50S ribosomal protein L19"/>
    <property type="match status" value="1"/>
</dbReference>
<accession>A0A1T4M8J3</accession>
<dbReference type="InterPro" id="IPR038657">
    <property type="entry name" value="Ribosomal_bL19_sf"/>
</dbReference>
<dbReference type="Proteomes" id="UP000191418">
    <property type="component" value="Unassembled WGS sequence"/>
</dbReference>
<evidence type="ECO:0000256" key="3">
    <source>
        <dbReference type="ARBA" id="ARBA00023274"/>
    </source>
</evidence>
<name>A0A1T4M8J3_9GAMM</name>
<evidence type="ECO:0000313" key="8">
    <source>
        <dbReference type="Proteomes" id="UP000191418"/>
    </source>
</evidence>
<keyword evidence="2 5" id="KW-0689">Ribosomal protein</keyword>
<keyword evidence="3 5" id="KW-0687">Ribonucleoprotein</keyword>
<dbReference type="PANTHER" id="PTHR15680">
    <property type="entry name" value="RIBOSOMAL PROTEIN L19"/>
    <property type="match status" value="1"/>
</dbReference>
<keyword evidence="8" id="KW-1185">Reference proteome</keyword>
<dbReference type="GO" id="GO:0006412">
    <property type="term" value="P:translation"/>
    <property type="evidence" value="ECO:0007669"/>
    <property type="project" value="UniProtKB-UniRule"/>
</dbReference>
<dbReference type="STRING" id="64969.SAMN02745127_00696"/>
<dbReference type="InterPro" id="IPR018257">
    <property type="entry name" value="Ribosomal_bL19_CS"/>
</dbReference>
<dbReference type="GO" id="GO:0003735">
    <property type="term" value="F:structural constituent of ribosome"/>
    <property type="evidence" value="ECO:0007669"/>
    <property type="project" value="InterPro"/>
</dbReference>
<dbReference type="HAMAP" id="MF_00402">
    <property type="entry name" value="Ribosomal_bL19"/>
    <property type="match status" value="1"/>
</dbReference>
<evidence type="ECO:0000256" key="1">
    <source>
        <dbReference type="ARBA" id="ARBA00005781"/>
    </source>
</evidence>
<organism evidence="7 8">
    <name type="scientific">Oceanospirillum multiglobuliferum</name>
    <dbReference type="NCBI Taxonomy" id="64969"/>
    <lineage>
        <taxon>Bacteria</taxon>
        <taxon>Pseudomonadati</taxon>
        <taxon>Pseudomonadota</taxon>
        <taxon>Gammaproteobacteria</taxon>
        <taxon>Oceanospirillales</taxon>
        <taxon>Oceanospirillaceae</taxon>
        <taxon>Oceanospirillum</taxon>
    </lineage>
</organism>
<evidence type="ECO:0000256" key="5">
    <source>
        <dbReference type="HAMAP-Rule" id="MF_00402"/>
    </source>
</evidence>
<evidence type="ECO:0000256" key="6">
    <source>
        <dbReference type="RuleBase" id="RU000559"/>
    </source>
</evidence>
<comment type="function">
    <text evidence="5 6">This protein is located at the 30S-50S ribosomal subunit interface and may play a role in the structure and function of the aminoacyl-tRNA binding site.</text>
</comment>
<dbReference type="PRINTS" id="PR00061">
    <property type="entry name" value="RIBOSOMALL19"/>
</dbReference>